<gene>
    <name evidence="1" type="ORF">TCLT_LOCUS3958</name>
</gene>
<evidence type="ECO:0000313" key="3">
    <source>
        <dbReference type="WBParaSite" id="TCLT_0000396901-mRNA-1"/>
    </source>
</evidence>
<keyword evidence="2" id="KW-1185">Reference proteome</keyword>
<dbReference type="EMBL" id="UYYF01004271">
    <property type="protein sequence ID" value="VDN00996.1"/>
    <property type="molecule type" value="Genomic_DNA"/>
</dbReference>
<reference evidence="3" key="1">
    <citation type="submission" date="2017-02" db="UniProtKB">
        <authorList>
            <consortium name="WormBaseParasite"/>
        </authorList>
    </citation>
    <scope>IDENTIFICATION</scope>
</reference>
<dbReference type="Proteomes" id="UP000276776">
    <property type="component" value="Unassembled WGS sequence"/>
</dbReference>
<name>A0A0N5CUM0_THECL</name>
<accession>A0A0N5CUM0</accession>
<evidence type="ECO:0000313" key="1">
    <source>
        <dbReference type="EMBL" id="VDN00996.1"/>
    </source>
</evidence>
<dbReference type="AlphaFoldDB" id="A0A0N5CUM0"/>
<dbReference type="WBParaSite" id="TCLT_0000396901-mRNA-1">
    <property type="protein sequence ID" value="TCLT_0000396901-mRNA-1"/>
    <property type="gene ID" value="TCLT_0000396901"/>
</dbReference>
<organism evidence="3">
    <name type="scientific">Thelazia callipaeda</name>
    <name type="common">Oriental eyeworm</name>
    <name type="synonym">Parasitic nematode</name>
    <dbReference type="NCBI Taxonomy" id="103827"/>
    <lineage>
        <taxon>Eukaryota</taxon>
        <taxon>Metazoa</taxon>
        <taxon>Ecdysozoa</taxon>
        <taxon>Nematoda</taxon>
        <taxon>Chromadorea</taxon>
        <taxon>Rhabditida</taxon>
        <taxon>Spirurina</taxon>
        <taxon>Spiruromorpha</taxon>
        <taxon>Thelazioidea</taxon>
        <taxon>Thelaziidae</taxon>
        <taxon>Thelazia</taxon>
    </lineage>
</organism>
<reference evidence="1 2" key="2">
    <citation type="submission" date="2018-11" db="EMBL/GenBank/DDBJ databases">
        <authorList>
            <consortium name="Pathogen Informatics"/>
        </authorList>
    </citation>
    <scope>NUCLEOTIDE SEQUENCE [LARGE SCALE GENOMIC DNA]</scope>
</reference>
<evidence type="ECO:0000313" key="2">
    <source>
        <dbReference type="Proteomes" id="UP000276776"/>
    </source>
</evidence>
<proteinExistence type="predicted"/>
<protein>
    <submittedName>
        <fullName evidence="3">2OG-FeII_Oxy_2 domain-containing protein</fullName>
    </submittedName>
</protein>
<sequence>MRRAAVLGDFFFTTKASDSSSSYLQPSLFTCAQLPQLHCYSIHRSDYKCLSGKGTQDRNTEKYYDAILSGEIYPEKRELSIFWFRSGMLCSMTHCPRPTPSPFPPLVHPNTNPLDGLLLHICCIYVINRSAEVIIGINREGDVYITVLRCHTRRTYDGLAVGDSTQWATHGSVYEEKGSMRWELMGKLWRRWSQPKKGHALGCVPLRNRICI</sequence>